<dbReference type="Proteomes" id="UP001187531">
    <property type="component" value="Unassembled WGS sequence"/>
</dbReference>
<evidence type="ECO:0000313" key="2">
    <source>
        <dbReference type="Proteomes" id="UP001187531"/>
    </source>
</evidence>
<dbReference type="PANTHER" id="PTHR22115">
    <property type="entry name" value="C3ORF6 PROTEIN-RELATED"/>
    <property type="match status" value="1"/>
</dbReference>
<name>A0AA88IIJ7_ARTSF</name>
<proteinExistence type="predicted"/>
<feature type="non-terminal residue" evidence="1">
    <location>
        <position position="1"/>
    </location>
</feature>
<dbReference type="InterPro" id="IPR039303">
    <property type="entry name" value="CCDC50"/>
</dbReference>
<gene>
    <name evidence="1" type="ORF">QYM36_008146</name>
</gene>
<organism evidence="1 2">
    <name type="scientific">Artemia franciscana</name>
    <name type="common">Brine shrimp</name>
    <name type="synonym">Artemia sanfranciscana</name>
    <dbReference type="NCBI Taxonomy" id="6661"/>
    <lineage>
        <taxon>Eukaryota</taxon>
        <taxon>Metazoa</taxon>
        <taxon>Ecdysozoa</taxon>
        <taxon>Arthropoda</taxon>
        <taxon>Crustacea</taxon>
        <taxon>Branchiopoda</taxon>
        <taxon>Anostraca</taxon>
        <taxon>Artemiidae</taxon>
        <taxon>Artemia</taxon>
    </lineage>
</organism>
<comment type="caution">
    <text evidence="1">The sequence shown here is derived from an EMBL/GenBank/DDBJ whole genome shotgun (WGS) entry which is preliminary data.</text>
</comment>
<reference evidence="1" key="1">
    <citation type="submission" date="2023-07" db="EMBL/GenBank/DDBJ databases">
        <title>Chromosome-level genome assembly of Artemia franciscana.</title>
        <authorList>
            <person name="Jo E."/>
        </authorList>
    </citation>
    <scope>NUCLEOTIDE SEQUENCE</scope>
    <source>
        <tissue evidence="1">Whole body</tissue>
    </source>
</reference>
<accession>A0AA88IIJ7</accession>
<protein>
    <submittedName>
        <fullName evidence="1">Uncharacterized protein</fullName>
    </submittedName>
</protein>
<sequence length="247" mass="28709">IDSDRSIEAVLELVPNCGQALEQFVHILTKRTRIELARLLQEVEQHKTSNRKGPSTSTIDHVEQLDRDRMLAIEVQDRELARILQEKRFFQISTILPLSNYPKSNTLPKANGTMEIFDPVSSNVLLIVFDLGSRGRETIDSDRSIEAVLELVPNCGQALEQFVHILTKRTRIELARLLQEVEQHKTSNRKGPSTSTIDHVEQLDRDRMLAIEVQDRELARILQEKRMIFVEYGWRRDDRKSKRFRET</sequence>
<dbReference type="EMBL" id="JAVRJZ010000001">
    <property type="protein sequence ID" value="KAK2727566.1"/>
    <property type="molecule type" value="Genomic_DNA"/>
</dbReference>
<evidence type="ECO:0000313" key="1">
    <source>
        <dbReference type="EMBL" id="KAK2727566.1"/>
    </source>
</evidence>
<keyword evidence="2" id="KW-1185">Reference proteome</keyword>
<dbReference type="PANTHER" id="PTHR22115:SF4">
    <property type="entry name" value="COILED-COIL DOMAIN-CONTAINING PROTEIN"/>
    <property type="match status" value="1"/>
</dbReference>
<dbReference type="AlphaFoldDB" id="A0AA88IIJ7"/>